<evidence type="ECO:0000313" key="1">
    <source>
        <dbReference type="EMBL" id="TPP60334.1"/>
    </source>
</evidence>
<gene>
    <name evidence="1" type="ORF">FGIG_11846</name>
</gene>
<name>A0A504YGM9_FASGI</name>
<dbReference type="AlphaFoldDB" id="A0A504YGM9"/>
<organism evidence="1 2">
    <name type="scientific">Fasciola gigantica</name>
    <name type="common">Giant liver fluke</name>
    <dbReference type="NCBI Taxonomy" id="46835"/>
    <lineage>
        <taxon>Eukaryota</taxon>
        <taxon>Metazoa</taxon>
        <taxon>Spiralia</taxon>
        <taxon>Lophotrochozoa</taxon>
        <taxon>Platyhelminthes</taxon>
        <taxon>Trematoda</taxon>
        <taxon>Digenea</taxon>
        <taxon>Plagiorchiida</taxon>
        <taxon>Echinostomata</taxon>
        <taxon>Echinostomatoidea</taxon>
        <taxon>Fasciolidae</taxon>
        <taxon>Fasciola</taxon>
    </lineage>
</organism>
<sequence>MRRYRSKQVPVPGFSRTTIWRRQKASVRAACATVGILNASDIDIWLNACKCKILRNAGNDAQDLQASEDEENSWLAHPFRASGNLTD</sequence>
<reference evidence="1 2" key="1">
    <citation type="submission" date="2019-04" db="EMBL/GenBank/DDBJ databases">
        <title>Annotation for the trematode Fasciola gigantica.</title>
        <authorList>
            <person name="Choi Y.-J."/>
        </authorList>
    </citation>
    <scope>NUCLEOTIDE SEQUENCE [LARGE SCALE GENOMIC DNA]</scope>
    <source>
        <strain evidence="1">Uganda_cow_1</strain>
    </source>
</reference>
<proteinExistence type="predicted"/>
<comment type="caution">
    <text evidence="1">The sequence shown here is derived from an EMBL/GenBank/DDBJ whole genome shotgun (WGS) entry which is preliminary data.</text>
</comment>
<accession>A0A504YGM9</accession>
<keyword evidence="2" id="KW-1185">Reference proteome</keyword>
<dbReference type="EMBL" id="SUNJ01009550">
    <property type="protein sequence ID" value="TPP60334.1"/>
    <property type="molecule type" value="Genomic_DNA"/>
</dbReference>
<evidence type="ECO:0000313" key="2">
    <source>
        <dbReference type="Proteomes" id="UP000316759"/>
    </source>
</evidence>
<dbReference type="Proteomes" id="UP000316759">
    <property type="component" value="Unassembled WGS sequence"/>
</dbReference>
<protein>
    <submittedName>
        <fullName evidence="1">Uncharacterized protein</fullName>
    </submittedName>
</protein>